<evidence type="ECO:0000256" key="5">
    <source>
        <dbReference type="HAMAP-Rule" id="MF_00948"/>
    </source>
</evidence>
<keyword evidence="2 5" id="KW-0889">Transcription antitermination</keyword>
<keyword evidence="3 5" id="KW-0805">Transcription regulation</keyword>
<organism evidence="10 11">
    <name type="scientific">Candidatus Cryosericum terrychapinii</name>
    <dbReference type="NCBI Taxonomy" id="2290919"/>
    <lineage>
        <taxon>Bacteria</taxon>
        <taxon>Pseudomonadati</taxon>
        <taxon>Caldisericota/Cryosericota group</taxon>
        <taxon>Candidatus Cryosericota</taxon>
        <taxon>Candidatus Cryosericia</taxon>
        <taxon>Candidatus Cryosericales</taxon>
        <taxon>Candidatus Cryosericaceae</taxon>
        <taxon>Candidatus Cryosericum</taxon>
    </lineage>
</organism>
<dbReference type="GO" id="GO:0006353">
    <property type="term" value="P:DNA-templated transcription termination"/>
    <property type="evidence" value="ECO:0007669"/>
    <property type="project" value="UniProtKB-UniRule"/>
</dbReference>
<dbReference type="InterPro" id="IPR047050">
    <property type="entry name" value="NGN"/>
</dbReference>
<dbReference type="GO" id="GO:0031564">
    <property type="term" value="P:transcription antitermination"/>
    <property type="evidence" value="ECO:0007669"/>
    <property type="project" value="UniProtKB-UniRule"/>
</dbReference>
<comment type="caution">
    <text evidence="10">The sequence shown here is derived from an EMBL/GenBank/DDBJ whole genome shotgun (WGS) entry which is preliminary data.</text>
</comment>
<dbReference type="PANTHER" id="PTHR30265">
    <property type="entry name" value="RHO-INTERACTING TRANSCRIPTION TERMINATION FACTOR NUSG"/>
    <property type="match status" value="1"/>
</dbReference>
<dbReference type="RefSeq" id="WP_119089132.1">
    <property type="nucleotide sequence ID" value="NZ_QXIS01000026.1"/>
</dbReference>
<dbReference type="CDD" id="cd06091">
    <property type="entry name" value="KOW_NusG"/>
    <property type="match status" value="1"/>
</dbReference>
<name>A0A398CTX0_9BACT</name>
<reference evidence="10 11" key="1">
    <citation type="submission" date="2018-09" db="EMBL/GenBank/DDBJ databases">
        <title>Discovery and Ecogenomic Context for Candidatus Cryosericales, a Global Caldiserica Order Active in Thawing Permafrost.</title>
        <authorList>
            <person name="Martinez M.A."/>
            <person name="Woodcroft B.J."/>
            <person name="Ignacio Espinoza J.C."/>
            <person name="Zayed A."/>
            <person name="Singleton C.M."/>
            <person name="Boyd J."/>
            <person name="Li Y.-F."/>
            <person name="Purvine S."/>
            <person name="Maughan H."/>
            <person name="Hodgkins S.B."/>
            <person name="Anderson D."/>
            <person name="Sederholm M."/>
            <person name="Temperton B."/>
            <person name="Saleska S.R."/>
            <person name="Tyson G.W."/>
            <person name="Rich V.I."/>
        </authorList>
    </citation>
    <scope>NUCLEOTIDE SEQUENCE [LARGE SCALE GENOMIC DNA]</scope>
    <source>
        <strain evidence="10 11">SMC7</strain>
    </source>
</reference>
<comment type="similarity">
    <text evidence="5 7">Belongs to the NusG family.</text>
</comment>
<dbReference type="CDD" id="cd09891">
    <property type="entry name" value="NGN_Bact_1"/>
    <property type="match status" value="1"/>
</dbReference>
<dbReference type="AlphaFoldDB" id="A0A398CTX0"/>
<feature type="domain" description="KOW" evidence="9">
    <location>
        <begin position="122"/>
        <end position="149"/>
    </location>
</feature>
<dbReference type="InterPro" id="IPR001062">
    <property type="entry name" value="Transcrpt_antiterm_NusG"/>
</dbReference>
<dbReference type="SUPFAM" id="SSF82679">
    <property type="entry name" value="N-utilization substance G protein NusG, N-terminal domain"/>
    <property type="match status" value="1"/>
</dbReference>
<protein>
    <recommendedName>
        <fullName evidence="5 6">Transcription termination/antitermination protein NusG</fullName>
    </recommendedName>
</protein>
<keyword evidence="4 5" id="KW-0804">Transcription</keyword>
<dbReference type="GO" id="GO:0005829">
    <property type="term" value="C:cytosol"/>
    <property type="evidence" value="ECO:0007669"/>
    <property type="project" value="TreeGrafter"/>
</dbReference>
<evidence type="ECO:0000256" key="7">
    <source>
        <dbReference type="RuleBase" id="RU000538"/>
    </source>
</evidence>
<dbReference type="NCBIfam" id="TIGR00922">
    <property type="entry name" value="nusG"/>
    <property type="match status" value="1"/>
</dbReference>
<dbReference type="PRINTS" id="PR00338">
    <property type="entry name" value="NUSGTNSCPFCT"/>
</dbReference>
<accession>A0A398CTX0</accession>
<evidence type="ECO:0000256" key="6">
    <source>
        <dbReference type="NCBIfam" id="TIGR00922"/>
    </source>
</evidence>
<evidence type="ECO:0000313" key="10">
    <source>
        <dbReference type="EMBL" id="RIE06062.1"/>
    </source>
</evidence>
<dbReference type="OrthoDB" id="9809075at2"/>
<keyword evidence="11" id="KW-1185">Reference proteome</keyword>
<dbReference type="GO" id="GO:0032784">
    <property type="term" value="P:regulation of DNA-templated transcription elongation"/>
    <property type="evidence" value="ECO:0007669"/>
    <property type="project" value="InterPro"/>
</dbReference>
<dbReference type="SMART" id="SM00739">
    <property type="entry name" value="KOW"/>
    <property type="match status" value="1"/>
</dbReference>
<dbReference type="InterPro" id="IPR036735">
    <property type="entry name" value="NGN_dom_sf"/>
</dbReference>
<evidence type="ECO:0000256" key="2">
    <source>
        <dbReference type="ARBA" id="ARBA00022814"/>
    </source>
</evidence>
<comment type="function">
    <text evidence="5 7">Participates in transcription elongation, termination and antitermination.</text>
</comment>
<dbReference type="EMBL" id="QXIS01000026">
    <property type="protein sequence ID" value="RIE06062.1"/>
    <property type="molecule type" value="Genomic_DNA"/>
</dbReference>
<evidence type="ECO:0000313" key="11">
    <source>
        <dbReference type="Proteomes" id="UP000266328"/>
    </source>
</evidence>
<evidence type="ECO:0000256" key="4">
    <source>
        <dbReference type="ARBA" id="ARBA00023163"/>
    </source>
</evidence>
<dbReference type="Gene3D" id="3.30.70.940">
    <property type="entry name" value="NusG, N-terminal domain"/>
    <property type="match status" value="1"/>
</dbReference>
<dbReference type="InterPro" id="IPR008991">
    <property type="entry name" value="Translation_prot_SH3-like_sf"/>
</dbReference>
<dbReference type="GO" id="GO:0006354">
    <property type="term" value="P:DNA-templated transcription elongation"/>
    <property type="evidence" value="ECO:0007669"/>
    <property type="project" value="UniProtKB-UniRule"/>
</dbReference>
<evidence type="ECO:0000259" key="8">
    <source>
        <dbReference type="SMART" id="SM00738"/>
    </source>
</evidence>
<evidence type="ECO:0000259" key="9">
    <source>
        <dbReference type="SMART" id="SM00739"/>
    </source>
</evidence>
<dbReference type="SUPFAM" id="SSF50104">
    <property type="entry name" value="Translation proteins SH3-like domain"/>
    <property type="match status" value="1"/>
</dbReference>
<evidence type="ECO:0000256" key="1">
    <source>
        <dbReference type="ARBA" id="ARBA00022472"/>
    </source>
</evidence>
<dbReference type="Proteomes" id="UP000266328">
    <property type="component" value="Unassembled WGS sequence"/>
</dbReference>
<dbReference type="SMART" id="SM00738">
    <property type="entry name" value="NGN"/>
    <property type="match status" value="1"/>
</dbReference>
<dbReference type="Gene3D" id="2.30.30.30">
    <property type="match status" value="1"/>
</dbReference>
<dbReference type="PANTHER" id="PTHR30265:SF2">
    <property type="entry name" value="TRANSCRIPTION TERMINATION_ANTITERMINATION PROTEIN NUSG"/>
    <property type="match status" value="1"/>
</dbReference>
<keyword evidence="1 5" id="KW-0806">Transcription termination</keyword>
<dbReference type="Pfam" id="PF00467">
    <property type="entry name" value="KOW"/>
    <property type="match status" value="1"/>
</dbReference>
<dbReference type="Pfam" id="PF02357">
    <property type="entry name" value="NusG"/>
    <property type="match status" value="1"/>
</dbReference>
<dbReference type="InterPro" id="IPR005824">
    <property type="entry name" value="KOW"/>
</dbReference>
<dbReference type="InterPro" id="IPR043425">
    <property type="entry name" value="NusG-like"/>
</dbReference>
<feature type="domain" description="NusG-like N-terminal" evidence="8">
    <location>
        <begin position="3"/>
        <end position="111"/>
    </location>
</feature>
<dbReference type="InterPro" id="IPR006645">
    <property type="entry name" value="NGN-like_dom"/>
</dbReference>
<dbReference type="InterPro" id="IPR014722">
    <property type="entry name" value="Rib_uL2_dom2"/>
</dbReference>
<gene>
    <name evidence="5 10" type="primary">nusG</name>
    <name evidence="10" type="ORF">SMC7_04385</name>
</gene>
<sequence>MADRNWYLLHTYSGAEEKARNNLEQKVKTLALTDRVFSVVLPVDNKVIIKNGERKVKQEKVYPGYLVVEMIMDDETWNVVTHTPGILGFVGNYGKPIPLSDEEVERIIKNRVSEEEAVAKLHFEVGDTVQIIGGPFDGMQGKVESISPEKEKTRIRLMMFGREMPVEIDFGFIKKI</sequence>
<dbReference type="HAMAP" id="MF_00948">
    <property type="entry name" value="NusG"/>
    <property type="match status" value="1"/>
</dbReference>
<evidence type="ECO:0000256" key="3">
    <source>
        <dbReference type="ARBA" id="ARBA00023015"/>
    </source>
</evidence>
<proteinExistence type="inferred from homology"/>